<reference evidence="1 2" key="1">
    <citation type="submission" date="2018-05" db="EMBL/GenBank/DDBJ databases">
        <title>Draft genome of Methanospirillum lacunae Ki8-1.</title>
        <authorList>
            <person name="Dueholm M.S."/>
            <person name="Nielsen P.H."/>
            <person name="Bakmann L.F."/>
            <person name="Otzen D.E."/>
        </authorList>
    </citation>
    <scope>NUCLEOTIDE SEQUENCE [LARGE SCALE GENOMIC DNA]</scope>
    <source>
        <strain evidence="1 2">Ki8-1</strain>
    </source>
</reference>
<comment type="caution">
    <text evidence="1">The sequence shown here is derived from an EMBL/GenBank/DDBJ whole genome shotgun (WGS) entry which is preliminary data.</text>
</comment>
<dbReference type="OrthoDB" id="118430at2157"/>
<accession>A0A2V2N3I4</accession>
<gene>
    <name evidence="1" type="ORF">DK846_04105</name>
</gene>
<dbReference type="GeneID" id="97549721"/>
<evidence type="ECO:0000313" key="2">
    <source>
        <dbReference type="Proteomes" id="UP000245657"/>
    </source>
</evidence>
<keyword evidence="2" id="KW-1185">Reference proteome</keyword>
<sequence>MGQFIVEEKVEPGFVLCGRIIKENENLVVFVDEVGRFEIPGRVLVYVLAGLGDEELSWGRVRLSVSGRGVYLDIKGVRYAIPVTRVRAVMEGKNRKGPVSLVR</sequence>
<proteinExistence type="predicted"/>
<evidence type="ECO:0000313" key="1">
    <source>
        <dbReference type="EMBL" id="PWR74339.1"/>
    </source>
</evidence>
<protein>
    <submittedName>
        <fullName evidence="1">Uncharacterized protein</fullName>
    </submittedName>
</protein>
<name>A0A2V2N3I4_9EURY</name>
<dbReference type="AlphaFoldDB" id="A0A2V2N3I4"/>
<dbReference type="RefSeq" id="WP_109967618.1">
    <property type="nucleotide sequence ID" value="NZ_CP176093.1"/>
</dbReference>
<organism evidence="1 2">
    <name type="scientific">Methanospirillum lacunae</name>
    <dbReference type="NCBI Taxonomy" id="668570"/>
    <lineage>
        <taxon>Archaea</taxon>
        <taxon>Methanobacteriati</taxon>
        <taxon>Methanobacteriota</taxon>
        <taxon>Stenosarchaea group</taxon>
        <taxon>Methanomicrobia</taxon>
        <taxon>Methanomicrobiales</taxon>
        <taxon>Methanospirillaceae</taxon>
        <taxon>Methanospirillum</taxon>
    </lineage>
</organism>
<dbReference type="Proteomes" id="UP000245657">
    <property type="component" value="Unassembled WGS sequence"/>
</dbReference>
<dbReference type="EMBL" id="QGMY01000002">
    <property type="protein sequence ID" value="PWR74339.1"/>
    <property type="molecule type" value="Genomic_DNA"/>
</dbReference>